<dbReference type="InterPro" id="IPR010918">
    <property type="entry name" value="PurM-like_C_dom"/>
</dbReference>
<dbReference type="InterPro" id="IPR011854">
    <property type="entry name" value="HypE"/>
</dbReference>
<dbReference type="InterPro" id="IPR036676">
    <property type="entry name" value="PurM-like_C_sf"/>
</dbReference>
<name>A0A7C4H9F2_STAMA</name>
<dbReference type="EMBL" id="DTAN01000067">
    <property type="protein sequence ID" value="HGU64912.1"/>
    <property type="molecule type" value="Genomic_DNA"/>
</dbReference>
<reference evidence="4" key="1">
    <citation type="journal article" date="2020" name="mSystems">
        <title>Genome- and Community-Level Interaction Insights into Carbon Utilization and Element Cycling Functions of Hydrothermarchaeota in Hydrothermal Sediment.</title>
        <authorList>
            <person name="Zhou Z."/>
            <person name="Liu Y."/>
            <person name="Xu W."/>
            <person name="Pan J."/>
            <person name="Luo Z.H."/>
            <person name="Li M."/>
        </authorList>
    </citation>
    <scope>NUCLEOTIDE SEQUENCE [LARGE SCALE GENOMIC DNA]</scope>
    <source>
        <strain evidence="5">SpSt-622</strain>
        <strain evidence="4">SpSt-642</strain>
    </source>
</reference>
<organism evidence="4">
    <name type="scientific">Staphylothermus marinus</name>
    <dbReference type="NCBI Taxonomy" id="2280"/>
    <lineage>
        <taxon>Archaea</taxon>
        <taxon>Thermoproteota</taxon>
        <taxon>Thermoprotei</taxon>
        <taxon>Desulfurococcales</taxon>
        <taxon>Desulfurococcaceae</taxon>
        <taxon>Staphylothermus</taxon>
    </lineage>
</organism>
<dbReference type="PANTHER" id="PTHR30303">
    <property type="entry name" value="HYDROGENASE ISOENZYMES FORMATION PROTEIN HYPE"/>
    <property type="match status" value="1"/>
</dbReference>
<dbReference type="PIRSF" id="PIRSF005644">
    <property type="entry name" value="Hdrgns_mtr_HypE"/>
    <property type="match status" value="1"/>
</dbReference>
<dbReference type="GO" id="GO:0051604">
    <property type="term" value="P:protein maturation"/>
    <property type="evidence" value="ECO:0007669"/>
    <property type="project" value="TreeGrafter"/>
</dbReference>
<dbReference type="InterPro" id="IPR036921">
    <property type="entry name" value="PurM-like_N_sf"/>
</dbReference>
<protein>
    <submittedName>
        <fullName evidence="4">Hydrogenase expression/formation protein HypE</fullName>
    </submittedName>
</protein>
<feature type="domain" description="PurM-like C-terminal" evidence="3">
    <location>
        <begin position="168"/>
        <end position="317"/>
    </location>
</feature>
<proteinExistence type="inferred from homology"/>
<dbReference type="EMBL" id="DTBJ01000033">
    <property type="protein sequence ID" value="HGM58823.1"/>
    <property type="molecule type" value="Genomic_DNA"/>
</dbReference>
<comment type="caution">
    <text evidence="4">The sequence shown here is derived from an EMBL/GenBank/DDBJ whole genome shotgun (WGS) entry which is preliminary data.</text>
</comment>
<dbReference type="PANTHER" id="PTHR30303:SF0">
    <property type="entry name" value="CARBAMOYL DEHYDRATASE HYPE"/>
    <property type="match status" value="1"/>
</dbReference>
<evidence type="ECO:0000313" key="4">
    <source>
        <dbReference type="EMBL" id="HGM58823.1"/>
    </source>
</evidence>
<dbReference type="Gene3D" id="3.30.1330.10">
    <property type="entry name" value="PurM-like, N-terminal domain"/>
    <property type="match status" value="1"/>
</dbReference>
<evidence type="ECO:0000259" key="3">
    <source>
        <dbReference type="Pfam" id="PF02769"/>
    </source>
</evidence>
<sequence length="345" mass="37456">MFDKIMLVHGSGGLETLSIIEEIIVKKMPIKLWNTMNGVGLDALDDGCYIKISDQYLVFTSDSFTINPIFFPGGDIGHLAASGVLNDLVVMGARPIAFLDNIVVEEGFSISDLDKIMESITRILVENNVALIGGDFKVMPRGSIDKIVISGFGIGIAGYKPIIDKIAKGDKLIVTNNIAEHGAAILASNLGMVDNYTSIKSDCKPLVKTVLPVIEKYREYIDAARDPTRGGLATVLNEWVLKTKYSIVIDRQQIPIRDDVRLFLEALGVDPLNVACEGVALLAVKPTVADEIVDELKKNGEVNASIIGEVVEPEEDYLRGRVIALTEVGGRVVVKPNPLNLPRIC</sequence>
<feature type="domain" description="PurM-like N-terminal" evidence="2">
    <location>
        <begin position="45"/>
        <end position="157"/>
    </location>
</feature>
<dbReference type="SUPFAM" id="SSF55326">
    <property type="entry name" value="PurM N-terminal domain-like"/>
    <property type="match status" value="1"/>
</dbReference>
<evidence type="ECO:0000256" key="1">
    <source>
        <dbReference type="ARBA" id="ARBA00006243"/>
    </source>
</evidence>
<evidence type="ECO:0000313" key="5">
    <source>
        <dbReference type="EMBL" id="HGU64912.1"/>
    </source>
</evidence>
<comment type="similarity">
    <text evidence="1">Belongs to the HypE family.</text>
</comment>
<gene>
    <name evidence="4" type="primary">hypE</name>
    <name evidence="5" type="ORF">ENT92_01670</name>
    <name evidence="4" type="ORF">ENU14_04485</name>
</gene>
<dbReference type="InterPro" id="IPR016188">
    <property type="entry name" value="PurM-like_N"/>
</dbReference>
<dbReference type="SUPFAM" id="SSF56042">
    <property type="entry name" value="PurM C-terminal domain-like"/>
    <property type="match status" value="1"/>
</dbReference>
<dbReference type="AlphaFoldDB" id="A0A7C4H9F2"/>
<accession>A0A7C4H9F2</accession>
<dbReference type="Pfam" id="PF00586">
    <property type="entry name" value="AIRS"/>
    <property type="match status" value="1"/>
</dbReference>
<dbReference type="NCBIfam" id="TIGR02124">
    <property type="entry name" value="hypE"/>
    <property type="match status" value="1"/>
</dbReference>
<dbReference type="Gene3D" id="3.90.650.10">
    <property type="entry name" value="PurM-like C-terminal domain"/>
    <property type="match status" value="1"/>
</dbReference>
<dbReference type="Pfam" id="PF02769">
    <property type="entry name" value="AIRS_C"/>
    <property type="match status" value="1"/>
</dbReference>
<evidence type="ECO:0000259" key="2">
    <source>
        <dbReference type="Pfam" id="PF00586"/>
    </source>
</evidence>